<protein>
    <submittedName>
        <fullName evidence="8">Lipopolysaccharide biosynthesis protein</fullName>
    </submittedName>
</protein>
<reference evidence="9" key="1">
    <citation type="journal article" date="2019" name="Int. J. Syst. Evol. Microbiol.">
        <title>The Global Catalogue of Microorganisms (GCM) 10K type strain sequencing project: providing services to taxonomists for standard genome sequencing and annotation.</title>
        <authorList>
            <consortium name="The Broad Institute Genomics Platform"/>
            <consortium name="The Broad Institute Genome Sequencing Center for Infectious Disease"/>
            <person name="Wu L."/>
            <person name="Ma J."/>
        </authorList>
    </citation>
    <scope>NUCLEOTIDE SEQUENCE [LARGE SCALE GENOMIC DNA]</scope>
    <source>
        <strain evidence="9">JCM 18081</strain>
    </source>
</reference>
<feature type="compositionally biased region" description="Basic and acidic residues" evidence="6">
    <location>
        <begin position="445"/>
        <end position="456"/>
    </location>
</feature>
<evidence type="ECO:0000256" key="6">
    <source>
        <dbReference type="SAM" id="MobiDB-lite"/>
    </source>
</evidence>
<accession>A0ABP9CYF1</accession>
<name>A0ABP9CYF1_9ACTN</name>
<dbReference type="PANTHER" id="PTHR30250:SF11">
    <property type="entry name" value="O-ANTIGEN TRANSPORTER-RELATED"/>
    <property type="match status" value="1"/>
</dbReference>
<sequence>MPIPRRHGKAHSVYRNSFFVLVTTATTAALGFLFWVVVARFYTPVQVGIATSLISAMSLISYLSQFGLNSTLVRFPAATPARNAQLTLALCAVAGAGGLLALGYLAGLPLYGEKLLFVRDNPLAVTGFVLLCACAALNQLAKSVFTGARAPELNVLSDGLAQGVVKLALPAFLTGLGMYGIVGSTGAGFAAAVVCAMFLMRRRLGFRFAPRVGGTRLREQFGYSLASYASGLLNLVPQLVLPLIVLHHLGAAATGYFYVAFQIAALLNAIAFSVGEALFAEGSHDPGQLPVLLRRTAVIIAAAQTPAAAAIAAGSGLVLWVFGPGYADAAGPLLVAFALGSLAVALSSWANFALKVTRQLRQLIVNNAVFALVTLTLALLWADRGLVWIGWAWGLGNLASGLVAVTALLRGRRGRPSPPGEAAPAGTSVPDGPRAPVATVPTPVERPHHPDPRTRS</sequence>
<dbReference type="InterPro" id="IPR050833">
    <property type="entry name" value="Poly_Biosynth_Transport"/>
</dbReference>
<feature type="transmembrane region" description="Helical" evidence="7">
    <location>
        <begin position="12"/>
        <end position="35"/>
    </location>
</feature>
<evidence type="ECO:0000313" key="8">
    <source>
        <dbReference type="EMBL" id="GAA4819533.1"/>
    </source>
</evidence>
<dbReference type="InterPro" id="IPR002797">
    <property type="entry name" value="Polysacc_synth"/>
</dbReference>
<dbReference type="EMBL" id="BAABIG010000079">
    <property type="protein sequence ID" value="GAA4819533.1"/>
    <property type="molecule type" value="Genomic_DNA"/>
</dbReference>
<feature type="transmembrane region" description="Helical" evidence="7">
    <location>
        <begin position="221"/>
        <end position="244"/>
    </location>
</feature>
<feature type="transmembrane region" description="Helical" evidence="7">
    <location>
        <begin position="179"/>
        <end position="200"/>
    </location>
</feature>
<feature type="compositionally biased region" description="Low complexity" evidence="6">
    <location>
        <begin position="434"/>
        <end position="443"/>
    </location>
</feature>
<keyword evidence="3 7" id="KW-0812">Transmembrane</keyword>
<evidence type="ECO:0000256" key="5">
    <source>
        <dbReference type="ARBA" id="ARBA00023136"/>
    </source>
</evidence>
<feature type="transmembrane region" description="Helical" evidence="7">
    <location>
        <begin position="388"/>
        <end position="409"/>
    </location>
</feature>
<feature type="transmembrane region" description="Helical" evidence="7">
    <location>
        <begin position="256"/>
        <end position="279"/>
    </location>
</feature>
<feature type="transmembrane region" description="Helical" evidence="7">
    <location>
        <begin position="84"/>
        <end position="111"/>
    </location>
</feature>
<feature type="transmembrane region" description="Helical" evidence="7">
    <location>
        <begin position="364"/>
        <end position="382"/>
    </location>
</feature>
<keyword evidence="4 7" id="KW-1133">Transmembrane helix</keyword>
<feature type="transmembrane region" description="Helical" evidence="7">
    <location>
        <begin position="299"/>
        <end position="323"/>
    </location>
</feature>
<keyword evidence="5 7" id="KW-0472">Membrane</keyword>
<feature type="transmembrane region" description="Helical" evidence="7">
    <location>
        <begin position="329"/>
        <end position="352"/>
    </location>
</feature>
<evidence type="ECO:0000256" key="1">
    <source>
        <dbReference type="ARBA" id="ARBA00004651"/>
    </source>
</evidence>
<keyword evidence="2" id="KW-1003">Cell membrane</keyword>
<comment type="subcellular location">
    <subcellularLocation>
        <location evidence="1">Cell membrane</location>
        <topology evidence="1">Multi-pass membrane protein</topology>
    </subcellularLocation>
</comment>
<dbReference type="Proteomes" id="UP001501265">
    <property type="component" value="Unassembled WGS sequence"/>
</dbReference>
<evidence type="ECO:0000313" key="9">
    <source>
        <dbReference type="Proteomes" id="UP001501265"/>
    </source>
</evidence>
<evidence type="ECO:0000256" key="4">
    <source>
        <dbReference type="ARBA" id="ARBA00022989"/>
    </source>
</evidence>
<keyword evidence="9" id="KW-1185">Reference proteome</keyword>
<feature type="region of interest" description="Disordered" evidence="6">
    <location>
        <begin position="414"/>
        <end position="456"/>
    </location>
</feature>
<dbReference type="Pfam" id="PF01943">
    <property type="entry name" value="Polysacc_synt"/>
    <property type="match status" value="1"/>
</dbReference>
<proteinExistence type="predicted"/>
<gene>
    <name evidence="8" type="ORF">GCM10023220_60390</name>
</gene>
<evidence type="ECO:0000256" key="7">
    <source>
        <dbReference type="SAM" id="Phobius"/>
    </source>
</evidence>
<organism evidence="8 9">
    <name type="scientific">Streptomyces ziwulingensis</name>
    <dbReference type="NCBI Taxonomy" id="1045501"/>
    <lineage>
        <taxon>Bacteria</taxon>
        <taxon>Bacillati</taxon>
        <taxon>Actinomycetota</taxon>
        <taxon>Actinomycetes</taxon>
        <taxon>Kitasatosporales</taxon>
        <taxon>Streptomycetaceae</taxon>
        <taxon>Streptomyces</taxon>
    </lineage>
</organism>
<comment type="caution">
    <text evidence="8">The sequence shown here is derived from an EMBL/GenBank/DDBJ whole genome shotgun (WGS) entry which is preliminary data.</text>
</comment>
<dbReference type="PANTHER" id="PTHR30250">
    <property type="entry name" value="PST FAMILY PREDICTED COLANIC ACID TRANSPORTER"/>
    <property type="match status" value="1"/>
</dbReference>
<feature type="transmembrane region" description="Helical" evidence="7">
    <location>
        <begin position="41"/>
        <end position="63"/>
    </location>
</feature>
<evidence type="ECO:0000256" key="3">
    <source>
        <dbReference type="ARBA" id="ARBA00022692"/>
    </source>
</evidence>
<evidence type="ECO:0000256" key="2">
    <source>
        <dbReference type="ARBA" id="ARBA00022475"/>
    </source>
</evidence>